<dbReference type="GO" id="GO:0020037">
    <property type="term" value="F:heme binding"/>
    <property type="evidence" value="ECO:0007669"/>
    <property type="project" value="InterPro"/>
</dbReference>
<dbReference type="Proteomes" id="UP000558997">
    <property type="component" value="Unassembled WGS sequence"/>
</dbReference>
<dbReference type="EC" id="1.14.15.32" evidence="9"/>
<dbReference type="GO" id="GO:0005506">
    <property type="term" value="F:iron ion binding"/>
    <property type="evidence" value="ECO:0007669"/>
    <property type="project" value="InterPro"/>
</dbReference>
<dbReference type="InterPro" id="IPR017972">
    <property type="entry name" value="Cyt_P450_CS"/>
</dbReference>
<dbReference type="EMBL" id="JACHNF010000001">
    <property type="protein sequence ID" value="MBB5979899.1"/>
    <property type="molecule type" value="Genomic_DNA"/>
</dbReference>
<dbReference type="SUPFAM" id="SSF48264">
    <property type="entry name" value="Cytochrome P450"/>
    <property type="match status" value="1"/>
</dbReference>
<evidence type="ECO:0000256" key="7">
    <source>
        <dbReference type="PIRSR" id="PIRSR602401-1"/>
    </source>
</evidence>
<dbReference type="GO" id="GO:0004497">
    <property type="term" value="F:monooxygenase activity"/>
    <property type="evidence" value="ECO:0007669"/>
    <property type="project" value="UniProtKB-KW"/>
</dbReference>
<dbReference type="AlphaFoldDB" id="A0A841DPY5"/>
<dbReference type="CDD" id="cd11049">
    <property type="entry name" value="CYP170A1-like"/>
    <property type="match status" value="1"/>
</dbReference>
<evidence type="ECO:0000313" key="9">
    <source>
        <dbReference type="EMBL" id="MBB5979899.1"/>
    </source>
</evidence>
<dbReference type="Gene3D" id="1.10.630.10">
    <property type="entry name" value="Cytochrome P450"/>
    <property type="match status" value="1"/>
</dbReference>
<accession>A0A841DPY5</accession>
<dbReference type="InterPro" id="IPR001128">
    <property type="entry name" value="Cyt_P450"/>
</dbReference>
<keyword evidence="5 7" id="KW-0408">Iron</keyword>
<keyword evidence="4 8" id="KW-0560">Oxidoreductase</keyword>
<comment type="cofactor">
    <cofactor evidence="7">
        <name>heme</name>
        <dbReference type="ChEBI" id="CHEBI:30413"/>
    </cofactor>
</comment>
<dbReference type="InterPro" id="IPR036396">
    <property type="entry name" value="Cyt_P450_sf"/>
</dbReference>
<dbReference type="InterPro" id="IPR050196">
    <property type="entry name" value="Cytochrome_P450_Monoox"/>
</dbReference>
<keyword evidence="10" id="KW-1185">Reference proteome</keyword>
<organism evidence="9 10">
    <name type="scientific">Kribbella solani</name>
    <dbReference type="NCBI Taxonomy" id="236067"/>
    <lineage>
        <taxon>Bacteria</taxon>
        <taxon>Bacillati</taxon>
        <taxon>Actinomycetota</taxon>
        <taxon>Actinomycetes</taxon>
        <taxon>Propionibacteriales</taxon>
        <taxon>Kribbellaceae</taxon>
        <taxon>Kribbella</taxon>
    </lineage>
</organism>
<dbReference type="InterPro" id="IPR002401">
    <property type="entry name" value="Cyt_P450_E_grp-I"/>
</dbReference>
<keyword evidence="3 7" id="KW-0479">Metal-binding</keyword>
<evidence type="ECO:0000256" key="1">
    <source>
        <dbReference type="ARBA" id="ARBA00010617"/>
    </source>
</evidence>
<dbReference type="PANTHER" id="PTHR24291:SF50">
    <property type="entry name" value="BIFUNCTIONAL ALBAFLAVENONE MONOOXYGENASE_TERPENE SYNTHASE"/>
    <property type="match status" value="1"/>
</dbReference>
<dbReference type="PRINTS" id="PR00385">
    <property type="entry name" value="P450"/>
</dbReference>
<evidence type="ECO:0000256" key="5">
    <source>
        <dbReference type="ARBA" id="ARBA00023004"/>
    </source>
</evidence>
<evidence type="ECO:0000256" key="6">
    <source>
        <dbReference type="ARBA" id="ARBA00023033"/>
    </source>
</evidence>
<comment type="caution">
    <text evidence="9">The sequence shown here is derived from an EMBL/GenBank/DDBJ whole genome shotgun (WGS) entry which is preliminary data.</text>
</comment>
<dbReference type="PRINTS" id="PR00463">
    <property type="entry name" value="EP450I"/>
</dbReference>
<dbReference type="PROSITE" id="PS00086">
    <property type="entry name" value="CYTOCHROME_P450"/>
    <property type="match status" value="1"/>
</dbReference>
<name>A0A841DPY5_9ACTN</name>
<dbReference type="PANTHER" id="PTHR24291">
    <property type="entry name" value="CYTOCHROME P450 FAMILY 4"/>
    <property type="match status" value="1"/>
</dbReference>
<protein>
    <submittedName>
        <fullName evidence="9">Pentalenene oxygenase</fullName>
        <ecNumber evidence="9">1.14.15.32</ecNumber>
    </submittedName>
</protein>
<comment type="similarity">
    <text evidence="1 8">Belongs to the cytochrome P450 family.</text>
</comment>
<dbReference type="RefSeq" id="WP_184835209.1">
    <property type="nucleotide sequence ID" value="NZ_BAAAVN010000006.1"/>
</dbReference>
<proteinExistence type="inferred from homology"/>
<evidence type="ECO:0000313" key="10">
    <source>
        <dbReference type="Proteomes" id="UP000558997"/>
    </source>
</evidence>
<keyword evidence="6 8" id="KW-0503">Monooxygenase</keyword>
<keyword evidence="2 7" id="KW-0349">Heme</keyword>
<evidence type="ECO:0000256" key="2">
    <source>
        <dbReference type="ARBA" id="ARBA00022617"/>
    </source>
</evidence>
<feature type="binding site" description="axial binding residue" evidence="7">
    <location>
        <position position="399"/>
    </location>
    <ligand>
        <name>heme</name>
        <dbReference type="ChEBI" id="CHEBI:30413"/>
    </ligand>
    <ligandPart>
        <name>Fe</name>
        <dbReference type="ChEBI" id="CHEBI:18248"/>
    </ligandPart>
</feature>
<evidence type="ECO:0000256" key="4">
    <source>
        <dbReference type="ARBA" id="ARBA00023002"/>
    </source>
</evidence>
<sequence>MNVSSVDQPYRLGDAPGAVPVLGNALNIFRDPLNYLPSLRHEGDLVKVKLGRETAYMACTHEVIQELLHNPRTFDKGGEFIDKMRIILGDGVGTCSATTHKRQRSFLQPAFRKDRLAQYTQVMQNHVGELIDSWRPGQQVTILDEMSRLTTRVTAQAMFSDSKVGAAAIAEVQRSFPKVWHGVYRRMFLPVPFLHELPIKANREYREALQRLDDVIATMVAAYRADGLEHDDILSIVLAGRDEDGVGLTDEQVRDELMTILAAGVETPASGLASAFWLLSQTPEAEAKLHAEVDAVLGGRTASYEDFANLPYTNMVVNEALRMYPPVWFITRRAVEDSTLAGYPVPAGSSILFSPYALHRDPSLFPDPDAFVPERWTMDSVRAMPRGACITFSGGSRKCLGDVLANQEMTIAIASIAARWRLRAVPGHTFKPLVKAELSVGTLPMTVESR</sequence>
<evidence type="ECO:0000256" key="3">
    <source>
        <dbReference type="ARBA" id="ARBA00022723"/>
    </source>
</evidence>
<dbReference type="GO" id="GO:0016705">
    <property type="term" value="F:oxidoreductase activity, acting on paired donors, with incorporation or reduction of molecular oxygen"/>
    <property type="evidence" value="ECO:0007669"/>
    <property type="project" value="InterPro"/>
</dbReference>
<dbReference type="Pfam" id="PF00067">
    <property type="entry name" value="p450"/>
    <property type="match status" value="1"/>
</dbReference>
<reference evidence="9 10" key="1">
    <citation type="submission" date="2020-08" db="EMBL/GenBank/DDBJ databases">
        <title>Sequencing the genomes of 1000 actinobacteria strains.</title>
        <authorList>
            <person name="Klenk H.-P."/>
        </authorList>
    </citation>
    <scope>NUCLEOTIDE SEQUENCE [LARGE SCALE GENOMIC DNA]</scope>
    <source>
        <strain evidence="9 10">DSM 17294</strain>
    </source>
</reference>
<evidence type="ECO:0000256" key="8">
    <source>
        <dbReference type="RuleBase" id="RU000461"/>
    </source>
</evidence>
<gene>
    <name evidence="9" type="ORF">HDA44_003240</name>
</gene>